<dbReference type="Proteomes" id="UP001549047">
    <property type="component" value="Unassembled WGS sequence"/>
</dbReference>
<name>A0ABV2IY27_9HYPH</name>
<dbReference type="EMBL" id="JBEPMB010000001">
    <property type="protein sequence ID" value="MET3613263.1"/>
    <property type="molecule type" value="Genomic_DNA"/>
</dbReference>
<evidence type="ECO:0000313" key="1">
    <source>
        <dbReference type="EMBL" id="MET3613263.1"/>
    </source>
</evidence>
<accession>A0ABV2IY27</accession>
<organism evidence="1 2">
    <name type="scientific">Rhizobium aquaticum</name>
    <dbReference type="NCBI Taxonomy" id="1549636"/>
    <lineage>
        <taxon>Bacteria</taxon>
        <taxon>Pseudomonadati</taxon>
        <taxon>Pseudomonadota</taxon>
        <taxon>Alphaproteobacteria</taxon>
        <taxon>Hyphomicrobiales</taxon>
        <taxon>Rhizobiaceae</taxon>
        <taxon>Rhizobium/Agrobacterium group</taxon>
        <taxon>Rhizobium</taxon>
    </lineage>
</organism>
<evidence type="ECO:0000313" key="2">
    <source>
        <dbReference type="Proteomes" id="UP001549047"/>
    </source>
</evidence>
<reference evidence="1 2" key="1">
    <citation type="submission" date="2024-06" db="EMBL/GenBank/DDBJ databases">
        <title>Genomic Encyclopedia of Type Strains, Phase IV (KMG-IV): sequencing the most valuable type-strain genomes for metagenomic binning, comparative biology and taxonomic classification.</title>
        <authorList>
            <person name="Goeker M."/>
        </authorList>
    </citation>
    <scope>NUCLEOTIDE SEQUENCE [LARGE SCALE GENOMIC DNA]</scope>
    <source>
        <strain evidence="1 2">DSM 29780</strain>
    </source>
</reference>
<proteinExistence type="predicted"/>
<keyword evidence="2" id="KW-1185">Reference proteome</keyword>
<gene>
    <name evidence="1" type="ORF">ABID16_001568</name>
</gene>
<protein>
    <submittedName>
        <fullName evidence="1">Phage-related minor tail protein</fullName>
    </submittedName>
</protein>
<comment type="caution">
    <text evidence="1">The sequence shown here is derived from an EMBL/GenBank/DDBJ whole genome shotgun (WGS) entry which is preliminary data.</text>
</comment>
<sequence length="202" mass="19653">MTDPTSPGGPGSLDTAALDQAMTQLEARSKSFGAALSSALKSASVDGKSLEDVLKGLAHRLTDIALSAGTKPLENLVNSAAGSLASTLTSGLSGGLSSLLGFAKGGVPGAIQPFAAGGVVSAPTYFPTGGGIGLMGEAGSEAILPLKRGPDGRLGVAAGAGGGGGQTIVFNVSTPDAGSFRKSEAQISAMLTRATARGRRGV</sequence>